<name>A0ABW9ENP5_9BURK</name>
<reference evidence="2 3" key="1">
    <citation type="journal article" date="2024" name="Chem. Sci.">
        <title>Discovery of megapolipeptins by genome mining of a Burkholderiales bacteria collection.</title>
        <authorList>
            <person name="Paulo B.S."/>
            <person name="Recchia M.J.J."/>
            <person name="Lee S."/>
            <person name="Fergusson C.H."/>
            <person name="Romanowski S.B."/>
            <person name="Hernandez A."/>
            <person name="Krull N."/>
            <person name="Liu D.Y."/>
            <person name="Cavanagh H."/>
            <person name="Bos A."/>
            <person name="Gray C.A."/>
            <person name="Murphy B.T."/>
            <person name="Linington R.G."/>
            <person name="Eustaquio A.S."/>
        </authorList>
    </citation>
    <scope>NUCLEOTIDE SEQUENCE [LARGE SCALE GENOMIC DNA]</scope>
    <source>
        <strain evidence="2 3">RL17-350-BIC-E</strain>
    </source>
</reference>
<protein>
    <submittedName>
        <fullName evidence="2">AAA family ATPase</fullName>
    </submittedName>
</protein>
<proteinExistence type="predicted"/>
<dbReference type="RefSeq" id="WP_408156574.1">
    <property type="nucleotide sequence ID" value="NZ_JAQQCL010000031.1"/>
</dbReference>
<dbReference type="Gene3D" id="3.40.50.300">
    <property type="entry name" value="P-loop containing nucleotide triphosphate hydrolases"/>
    <property type="match status" value="1"/>
</dbReference>
<accession>A0ABW9ENP5</accession>
<evidence type="ECO:0000313" key="2">
    <source>
        <dbReference type="EMBL" id="MFM0720554.1"/>
    </source>
</evidence>
<evidence type="ECO:0000259" key="1">
    <source>
        <dbReference type="Pfam" id="PF13166"/>
    </source>
</evidence>
<gene>
    <name evidence="2" type="ORF">PQQ73_30010</name>
</gene>
<keyword evidence="3" id="KW-1185">Reference proteome</keyword>
<dbReference type="Proteomes" id="UP001629392">
    <property type="component" value="Unassembled WGS sequence"/>
</dbReference>
<evidence type="ECO:0000313" key="3">
    <source>
        <dbReference type="Proteomes" id="UP001629392"/>
    </source>
</evidence>
<comment type="caution">
    <text evidence="2">The sequence shown here is derived from an EMBL/GenBank/DDBJ whole genome shotgun (WGS) entry which is preliminary data.</text>
</comment>
<organism evidence="2 3">
    <name type="scientific">Paraburkholderia strydomiana</name>
    <dbReference type="NCBI Taxonomy" id="1245417"/>
    <lineage>
        <taxon>Bacteria</taxon>
        <taxon>Pseudomonadati</taxon>
        <taxon>Pseudomonadota</taxon>
        <taxon>Betaproteobacteria</taxon>
        <taxon>Burkholderiales</taxon>
        <taxon>Burkholderiaceae</taxon>
        <taxon>Paraburkholderia</taxon>
    </lineage>
</organism>
<dbReference type="Pfam" id="PF13166">
    <property type="entry name" value="AAA_13"/>
    <property type="match status" value="1"/>
</dbReference>
<dbReference type="EMBL" id="JAQQCL010000031">
    <property type="protein sequence ID" value="MFM0720554.1"/>
    <property type="molecule type" value="Genomic_DNA"/>
</dbReference>
<dbReference type="InterPro" id="IPR027417">
    <property type="entry name" value="P-loop_NTPase"/>
</dbReference>
<feature type="domain" description="Protein CR006 P-loop" evidence="1">
    <location>
        <begin position="156"/>
        <end position="361"/>
    </location>
</feature>
<dbReference type="InterPro" id="IPR026866">
    <property type="entry name" value="CR006_AAA"/>
</dbReference>
<sequence length="385" mass="44402">MNEGLAAFDNLNAVASHLREKLAEKKYVLLFAYNGTGKTRLSMEFKDLGKNGDSRDTLYFNAFTEDLFYWDNDLEGDAKREFRLNTTSRFFSGLLGTAIDAKIRSLLHRHVDFDFKIKTKEIEIKEEDQLVKQTITYVSFEREVLVGGTSNTVEDIKISRGEENIFTWCFFLAVAQMALDKEDGSPYEWVKYIYIDDPISSLDDNYAIAVANHLGQILKDSNGQVKIVISSHHALFFNVICNELKKAVKYMLCCEEGSVSYSLKDTSDTPYFHHVAVLRLLNEASRRNEIYTYHFGMLRNLMEKAASFHGFNNLSDFIKRDSDDVEGILHHRIIQLLNHGGYSHFEPQEMMEENKQHFKNILAKFMASYEFNPELFAELSKETTV</sequence>